<feature type="domain" description="DUF302" evidence="2">
    <location>
        <begin position="63"/>
        <end position="125"/>
    </location>
</feature>
<accession>A0A238J5Q1</accession>
<feature type="signal peptide" evidence="1">
    <location>
        <begin position="1"/>
        <end position="23"/>
    </location>
</feature>
<evidence type="ECO:0000313" key="4">
    <source>
        <dbReference type="Proteomes" id="UP000201838"/>
    </source>
</evidence>
<name>A0A238J5Q1_9RHOB</name>
<gene>
    <name evidence="3" type="ORF">BOA8489_03696</name>
</gene>
<dbReference type="InterPro" id="IPR035923">
    <property type="entry name" value="TT1751-like_sf"/>
</dbReference>
<dbReference type="Gene3D" id="3.30.310.70">
    <property type="entry name" value="TT1751-like domain"/>
    <property type="match status" value="1"/>
</dbReference>
<evidence type="ECO:0000259" key="2">
    <source>
        <dbReference type="Pfam" id="PF03625"/>
    </source>
</evidence>
<dbReference type="PANTHER" id="PTHR38342">
    <property type="entry name" value="SLR5037 PROTEIN"/>
    <property type="match status" value="1"/>
</dbReference>
<feature type="chain" id="PRO_5013302997" description="DUF302 domain-containing protein" evidence="1">
    <location>
        <begin position="24"/>
        <end position="163"/>
    </location>
</feature>
<evidence type="ECO:0000256" key="1">
    <source>
        <dbReference type="SAM" id="SignalP"/>
    </source>
</evidence>
<dbReference type="InterPro" id="IPR005180">
    <property type="entry name" value="DUF302"/>
</dbReference>
<dbReference type="SUPFAM" id="SSF103247">
    <property type="entry name" value="TT1751-like"/>
    <property type="match status" value="1"/>
</dbReference>
<reference evidence="3 4" key="1">
    <citation type="submission" date="2017-05" db="EMBL/GenBank/DDBJ databases">
        <authorList>
            <person name="Song R."/>
            <person name="Chenine A.L."/>
            <person name="Ruprecht R.M."/>
        </authorList>
    </citation>
    <scope>NUCLEOTIDE SEQUENCE [LARGE SCALE GENOMIC DNA]</scope>
    <source>
        <strain evidence="3 4">CECT 8489</strain>
    </source>
</reference>
<sequence length="163" mass="17357">MRSLICSIVAAIGLALALAQPLAADGNGLVTHQSNYPFDETVARFEEAVLNASEVGFRLYTRIDHAEAARELGTEMPGSTVIVFGTPAHAARGFMAAPTLAIDGPLKALVWEDSSGAVMLSYNSPDYIGQVRFPRHGLPDMSGTPDFEILGNTLNAFAEYATK</sequence>
<organism evidence="3 4">
    <name type="scientific">Boseongicola aestuarii</name>
    <dbReference type="NCBI Taxonomy" id="1470561"/>
    <lineage>
        <taxon>Bacteria</taxon>
        <taxon>Pseudomonadati</taxon>
        <taxon>Pseudomonadota</taxon>
        <taxon>Alphaproteobacteria</taxon>
        <taxon>Rhodobacterales</taxon>
        <taxon>Paracoccaceae</taxon>
        <taxon>Boseongicola</taxon>
    </lineage>
</organism>
<keyword evidence="4" id="KW-1185">Reference proteome</keyword>
<dbReference type="EMBL" id="FXXQ01000018">
    <property type="protein sequence ID" value="SMX25552.1"/>
    <property type="molecule type" value="Genomic_DNA"/>
</dbReference>
<dbReference type="RefSeq" id="WP_176440364.1">
    <property type="nucleotide sequence ID" value="NZ_FXXQ01000018.1"/>
</dbReference>
<dbReference type="Pfam" id="PF03625">
    <property type="entry name" value="DUF302"/>
    <property type="match status" value="1"/>
</dbReference>
<dbReference type="Proteomes" id="UP000201838">
    <property type="component" value="Unassembled WGS sequence"/>
</dbReference>
<keyword evidence="1" id="KW-0732">Signal</keyword>
<protein>
    <recommendedName>
        <fullName evidence="2">DUF302 domain-containing protein</fullName>
    </recommendedName>
</protein>
<dbReference type="PANTHER" id="PTHR38342:SF2">
    <property type="entry name" value="INNER MEMBRANE OR EXPORTED"/>
    <property type="match status" value="1"/>
</dbReference>
<dbReference type="AlphaFoldDB" id="A0A238J5Q1"/>
<proteinExistence type="predicted"/>
<evidence type="ECO:0000313" key="3">
    <source>
        <dbReference type="EMBL" id="SMX25552.1"/>
    </source>
</evidence>
<dbReference type="CDD" id="cd14797">
    <property type="entry name" value="DUF302"/>
    <property type="match status" value="1"/>
</dbReference>